<dbReference type="SMART" id="SM00436">
    <property type="entry name" value="TOP1Bc"/>
    <property type="match status" value="1"/>
</dbReference>
<dbReference type="Gene3D" id="3.40.50.140">
    <property type="match status" value="1"/>
</dbReference>
<evidence type="ECO:0000259" key="11">
    <source>
        <dbReference type="PROSITE" id="PS52039"/>
    </source>
</evidence>
<dbReference type="PROSITE" id="PS50880">
    <property type="entry name" value="TOPRIM"/>
    <property type="match status" value="1"/>
</dbReference>
<dbReference type="SMART" id="SM00437">
    <property type="entry name" value="TOP1Ac"/>
    <property type="match status" value="1"/>
</dbReference>
<feature type="domain" description="Topo IA-type catalytic" evidence="11">
    <location>
        <begin position="150"/>
        <end position="602"/>
    </location>
</feature>
<keyword evidence="7 8" id="KW-0413">Isomerase</keyword>
<feature type="domain" description="Toprim" evidence="10">
    <location>
        <begin position="12"/>
        <end position="135"/>
    </location>
</feature>
<evidence type="ECO:0000256" key="7">
    <source>
        <dbReference type="ARBA" id="ARBA00023235"/>
    </source>
</evidence>
<feature type="site" description="Interaction with DNA" evidence="8">
    <location>
        <position position="161"/>
    </location>
</feature>
<dbReference type="Pfam" id="PF13368">
    <property type="entry name" value="Toprim_C_rpt"/>
    <property type="match status" value="4"/>
</dbReference>
<dbReference type="EC" id="5.6.2.1" evidence="8"/>
<dbReference type="Pfam" id="PF01131">
    <property type="entry name" value="Topoisom_bac"/>
    <property type="match status" value="1"/>
</dbReference>
<evidence type="ECO:0000256" key="8">
    <source>
        <dbReference type="HAMAP-Rule" id="MF_00952"/>
    </source>
</evidence>
<evidence type="ECO:0000256" key="4">
    <source>
        <dbReference type="ARBA" id="ARBA00022842"/>
    </source>
</evidence>
<dbReference type="Pfam" id="PF01751">
    <property type="entry name" value="Toprim"/>
    <property type="match status" value="1"/>
</dbReference>
<evidence type="ECO:0000313" key="13">
    <source>
        <dbReference type="Proteomes" id="UP001474181"/>
    </source>
</evidence>
<dbReference type="InterPro" id="IPR023405">
    <property type="entry name" value="Topo_IA_core_domain"/>
</dbReference>
<feature type="compositionally biased region" description="Low complexity" evidence="9">
    <location>
        <begin position="899"/>
        <end position="912"/>
    </location>
</feature>
<dbReference type="HAMAP" id="MF_00952">
    <property type="entry name" value="Topoisom_1_prok"/>
    <property type="match status" value="1"/>
</dbReference>
<dbReference type="Gene3D" id="1.10.460.10">
    <property type="entry name" value="Topoisomerase I, domain 2"/>
    <property type="match status" value="1"/>
</dbReference>
<evidence type="ECO:0000313" key="12">
    <source>
        <dbReference type="EMBL" id="MER7182534.1"/>
    </source>
</evidence>
<feature type="site" description="Interaction with DNA" evidence="8">
    <location>
        <position position="534"/>
    </location>
</feature>
<dbReference type="SMART" id="SM00493">
    <property type="entry name" value="TOPRIM"/>
    <property type="match status" value="1"/>
</dbReference>
<feature type="site" description="Interaction with DNA" evidence="8">
    <location>
        <position position="336"/>
    </location>
</feature>
<keyword evidence="5 8" id="KW-0799">Topoisomerase</keyword>
<dbReference type="InterPro" id="IPR028612">
    <property type="entry name" value="Topoisom_1_IA"/>
</dbReference>
<accession>A0ABV1X0K3</accession>
<dbReference type="Proteomes" id="UP001474181">
    <property type="component" value="Unassembled WGS sequence"/>
</dbReference>
<dbReference type="PRINTS" id="PR00417">
    <property type="entry name" value="PRTPISMRASEI"/>
</dbReference>
<evidence type="ECO:0000256" key="2">
    <source>
        <dbReference type="ARBA" id="ARBA00009446"/>
    </source>
</evidence>
<dbReference type="EMBL" id="JBEPEK010000182">
    <property type="protein sequence ID" value="MER7182534.1"/>
    <property type="molecule type" value="Genomic_DNA"/>
</dbReference>
<evidence type="ECO:0000256" key="6">
    <source>
        <dbReference type="ARBA" id="ARBA00023125"/>
    </source>
</evidence>
<evidence type="ECO:0000259" key="10">
    <source>
        <dbReference type="PROSITE" id="PS50880"/>
    </source>
</evidence>
<dbReference type="PROSITE" id="PS00396">
    <property type="entry name" value="TOPO_IA_1"/>
    <property type="match status" value="1"/>
</dbReference>
<organism evidence="12 13">
    <name type="scientific">Streptomyces hyaluromycini</name>
    <dbReference type="NCBI Taxonomy" id="1377993"/>
    <lineage>
        <taxon>Bacteria</taxon>
        <taxon>Bacillati</taxon>
        <taxon>Actinomycetota</taxon>
        <taxon>Actinomycetes</taxon>
        <taxon>Kitasatosporales</taxon>
        <taxon>Streptomycetaceae</taxon>
        <taxon>Streptomyces</taxon>
    </lineage>
</organism>
<dbReference type="InterPro" id="IPR013824">
    <property type="entry name" value="Topo_IA_cen_sub1"/>
</dbReference>
<dbReference type="PANTHER" id="PTHR42785:SF1">
    <property type="entry name" value="DNA TOPOISOMERASE"/>
    <property type="match status" value="1"/>
</dbReference>
<dbReference type="Gene3D" id="1.10.290.10">
    <property type="entry name" value="Topoisomerase I, domain 4"/>
    <property type="match status" value="1"/>
</dbReference>
<comment type="similarity">
    <text evidence="2 8">Belongs to the type IA topoisomerase family.</text>
</comment>
<dbReference type="InterPro" id="IPR023406">
    <property type="entry name" value="Topo_IA_AS"/>
</dbReference>
<evidence type="ECO:0000256" key="5">
    <source>
        <dbReference type="ARBA" id="ARBA00023029"/>
    </source>
</evidence>
<evidence type="ECO:0000256" key="1">
    <source>
        <dbReference type="ARBA" id="ARBA00000213"/>
    </source>
</evidence>
<comment type="subunit">
    <text evidence="8">Monomer.</text>
</comment>
<comment type="caution">
    <text evidence="12">The sequence shown here is derived from an EMBL/GenBank/DDBJ whole genome shotgun (WGS) entry which is preliminary data.</text>
</comment>
<dbReference type="InterPro" id="IPR003602">
    <property type="entry name" value="Topo_IA_DNA-bd_dom"/>
</dbReference>
<feature type="region of interest" description="Disordered" evidence="9">
    <location>
        <begin position="848"/>
        <end position="944"/>
    </location>
</feature>
<dbReference type="SUPFAM" id="SSF56712">
    <property type="entry name" value="Prokaryotic type I DNA topoisomerase"/>
    <property type="match status" value="1"/>
</dbReference>
<dbReference type="PANTHER" id="PTHR42785">
    <property type="entry name" value="DNA TOPOISOMERASE, TYPE IA, CORE"/>
    <property type="match status" value="1"/>
</dbReference>
<feature type="site" description="Interaction with DNA" evidence="8">
    <location>
        <position position="169"/>
    </location>
</feature>
<feature type="region of interest" description="Disordered" evidence="9">
    <location>
        <begin position="817"/>
        <end position="836"/>
    </location>
</feature>
<feature type="site" description="Interaction with DNA" evidence="8">
    <location>
        <position position="176"/>
    </location>
</feature>
<dbReference type="Gene3D" id="2.70.20.10">
    <property type="entry name" value="Topoisomerase I, domain 3"/>
    <property type="match status" value="1"/>
</dbReference>
<feature type="active site" description="O-(5'-phospho-DNA)-tyrosine intermediate" evidence="8">
    <location>
        <position position="334"/>
    </location>
</feature>
<keyword evidence="4" id="KW-0460">Magnesium</keyword>
<dbReference type="InterPro" id="IPR013497">
    <property type="entry name" value="Topo_IA_cen"/>
</dbReference>
<reference evidence="12 13" key="1">
    <citation type="submission" date="2024-06" db="EMBL/GenBank/DDBJ databases">
        <title>The Natural Products Discovery Center: Release of the First 8490 Sequenced Strains for Exploring Actinobacteria Biosynthetic Diversity.</title>
        <authorList>
            <person name="Kalkreuter E."/>
            <person name="Kautsar S.A."/>
            <person name="Yang D."/>
            <person name="Bader C.D."/>
            <person name="Teijaro C.N."/>
            <person name="Fluegel L."/>
            <person name="Davis C.M."/>
            <person name="Simpson J.R."/>
            <person name="Lauterbach L."/>
            <person name="Steele A.D."/>
            <person name="Gui C."/>
            <person name="Meng S."/>
            <person name="Li G."/>
            <person name="Viehrig K."/>
            <person name="Ye F."/>
            <person name="Su P."/>
            <person name="Kiefer A.F."/>
            <person name="Nichols A."/>
            <person name="Cepeda A.J."/>
            <person name="Yan W."/>
            <person name="Fan B."/>
            <person name="Jiang Y."/>
            <person name="Adhikari A."/>
            <person name="Zheng C.-J."/>
            <person name="Schuster L."/>
            <person name="Cowan T.M."/>
            <person name="Smanski M.J."/>
            <person name="Chevrette M.G."/>
            <person name="De Carvalho L.P.S."/>
            <person name="Shen B."/>
        </authorList>
    </citation>
    <scope>NUCLEOTIDE SEQUENCE [LARGE SCALE GENOMIC DNA]</scope>
    <source>
        <strain evidence="12 13">NPDC000234</strain>
    </source>
</reference>
<dbReference type="PROSITE" id="PS52039">
    <property type="entry name" value="TOPO_IA_2"/>
    <property type="match status" value="1"/>
</dbReference>
<feature type="compositionally biased region" description="Basic and acidic residues" evidence="9">
    <location>
        <begin position="875"/>
        <end position="885"/>
    </location>
</feature>
<sequence length="944" mass="102673">MSPTSETAQGGRRLVIVESPAKAKTIKGYLGPGYVVEASVGHIRDLPNGAAEVPEKYTGEVRRLGVDVEHDFEPIYVVNADKRAQVKKLKDLLKDSDELYLATDEDREGEAIAWHLQEVLKPKVPVKRMVFHEITKSAIQAAVANPRQLNQKLVDAQETRRILDRLYGYEVSPVLWKKVMPRLSAGRVQSVATRLVVERERERIAFRSAEYWDLTGTFGTGRAGDPSDPSSLVARLQAVDGRRVAQGRDFDSLGQLKTANTLHLDEANARALAAALENTRFSVRSVESKPYRRSPYAPFRTTTLQQEASRKLGFGAKATMQVAQKLYENGYITYMRTDSTTLSDTAIAAARAQVTQLYGADYLPAQPRTYAAKVKNAQEAHEAIRPSGDRFRTPAETGLTGDQFKLYELIWKRTVASQMKDATGNSVTVKIGGTAADGRDVEFSASGKTITFHGFLKAYVEGADDPNAELDDRERRLPQVAEGDALSAEEITVDGHATKPPARYTEASLVKELEEREIGRPSTYASIIGTILDRGYVFKKGTALVPSFLSFAVVNLLEKHFGRLVDYDFTARMEDDLDRIAAGQAQAVPWLKRFYFGESGEGTPTGGAADAGNGDGDHLGGLKELVTDLGAIDAREVSSFPVGNDIVLRVGRYGPYIERGEKDSEGHQRADVPDDLAPDELSVELAEELLAKPSGDFELGADPETGHQIIARAGRYGPYVTEVLPEGTPKTGKNAVKPRTASLFKSMALDTVTLADALRLMSLPRVVGTDAEGQEITAQNGRYGPYLKKGTDSRSLTSEDQLFTITLEEALQIYSQPKQRGRAAAKPPLKELGTDPVSEKPVVVKDGRFGPYVTDGETNATLRSDDSVEAITPERGYELLAEKRAKAPAKKTAKKAPAKKTAAAKKAAPAKKAAAKKTVAKKTTTTAKTAAKKATASRTASAED</sequence>
<dbReference type="InterPro" id="IPR025589">
    <property type="entry name" value="Toprim_C_rpt"/>
</dbReference>
<feature type="compositionally biased region" description="Low complexity" evidence="9">
    <location>
        <begin position="921"/>
        <end position="936"/>
    </location>
</feature>
<dbReference type="CDD" id="cd00186">
    <property type="entry name" value="TOP1Ac"/>
    <property type="match status" value="1"/>
</dbReference>
<dbReference type="InterPro" id="IPR005733">
    <property type="entry name" value="TopoI_bac-type"/>
</dbReference>
<dbReference type="InterPro" id="IPR013826">
    <property type="entry name" value="Topo_IA_cen_sub3"/>
</dbReference>
<keyword evidence="13" id="KW-1185">Reference proteome</keyword>
<dbReference type="CDD" id="cd03363">
    <property type="entry name" value="TOPRIM_TopoIA_TopoI"/>
    <property type="match status" value="1"/>
</dbReference>
<dbReference type="InterPro" id="IPR003601">
    <property type="entry name" value="Topo_IA_2"/>
</dbReference>
<dbReference type="NCBIfam" id="TIGR01051">
    <property type="entry name" value="topA_bact"/>
    <property type="match status" value="1"/>
</dbReference>
<feature type="site" description="Interaction with DNA" evidence="8">
    <location>
        <position position="160"/>
    </location>
</feature>
<name>A0ABV1X0K3_9ACTN</name>
<dbReference type="GO" id="GO:0003917">
    <property type="term" value="F:DNA topoisomerase type I (single strand cut, ATP-independent) activity"/>
    <property type="evidence" value="ECO:0007669"/>
    <property type="project" value="UniProtKB-EC"/>
</dbReference>
<dbReference type="InterPro" id="IPR006171">
    <property type="entry name" value="TOPRIM_dom"/>
</dbReference>
<comment type="catalytic activity">
    <reaction evidence="1 8">
        <text>ATP-independent breakage of single-stranded DNA, followed by passage and rejoining.</text>
        <dbReference type="EC" id="5.6.2.1"/>
    </reaction>
</comment>
<protein>
    <recommendedName>
        <fullName evidence="8">DNA topoisomerase 1</fullName>
        <ecNumber evidence="8">5.6.2.1</ecNumber>
    </recommendedName>
    <alternativeName>
        <fullName evidence="8">DNA topoisomerase I</fullName>
    </alternativeName>
</protein>
<proteinExistence type="inferred from homology"/>
<feature type="site" description="Interaction with DNA" evidence="8">
    <location>
        <position position="42"/>
    </location>
</feature>
<evidence type="ECO:0000256" key="9">
    <source>
        <dbReference type="SAM" id="MobiDB-lite"/>
    </source>
</evidence>
<feature type="site" description="Interaction with DNA" evidence="8">
    <location>
        <position position="164"/>
    </location>
</feature>
<feature type="compositionally biased region" description="Basic residues" evidence="9">
    <location>
        <begin position="886"/>
        <end position="898"/>
    </location>
</feature>
<dbReference type="InterPro" id="IPR013825">
    <property type="entry name" value="Topo_IA_cen_sub2"/>
</dbReference>
<keyword evidence="3" id="KW-0479">Metal-binding</keyword>
<keyword evidence="6 8" id="KW-0238">DNA-binding</keyword>
<comment type="function">
    <text evidence="8">Releases the supercoiling and torsional tension of DNA, which is introduced during the DNA replication and transcription, by transiently cleaving and rejoining one strand of the DNA duplex. Introduces a single-strand break via transesterification at a target site in duplex DNA. The scissile phosphodiester is attacked by the catalytic tyrosine of the enzyme, resulting in the formation of a DNA-(5'-phosphotyrosyl)-enzyme intermediate and the expulsion of a 3'-OH DNA strand. The free DNA strand then undergoes passage around the unbroken strand, thus removing DNA supercoils. Finally, in the religation step, the DNA 3'-OH attacks the covalent intermediate to expel the active-site tyrosine and restore the DNA phosphodiester backbone.</text>
</comment>
<dbReference type="InterPro" id="IPR000380">
    <property type="entry name" value="Topo_IA"/>
</dbReference>
<gene>
    <name evidence="8 12" type="primary">topA</name>
    <name evidence="12" type="ORF">ABT404_24140</name>
</gene>
<feature type="region of interest" description="Interaction with DNA" evidence="8">
    <location>
        <begin position="184"/>
        <end position="189"/>
    </location>
</feature>
<evidence type="ECO:0000256" key="3">
    <source>
        <dbReference type="ARBA" id="ARBA00022723"/>
    </source>
</evidence>
<dbReference type="InterPro" id="IPR034149">
    <property type="entry name" value="TOPRIM_TopoI"/>
</dbReference>
<dbReference type="RefSeq" id="WP_350783595.1">
    <property type="nucleotide sequence ID" value="NZ_JBEPEK010000182.1"/>
</dbReference>